<evidence type="ECO:0000313" key="2">
    <source>
        <dbReference type="Proteomes" id="UP000694402"/>
    </source>
</evidence>
<sequence length="118" mass="13321">MGVPWRRTIGLALAGNCRGLYAQLKDIVPVTGLCPQEGPYGVQDTLRSRFSSVRNEQLPSYPQELLEKKIRLAGLKWAGALPTLALPTHKHTYSAFRKYSHPLHFFTFSCYKVGLKFI</sequence>
<name>A0AAZ3RY87_ONCTS</name>
<gene>
    <name evidence="1" type="primary">UTS2B</name>
</gene>
<reference evidence="1" key="3">
    <citation type="submission" date="2025-09" db="UniProtKB">
        <authorList>
            <consortium name="Ensembl"/>
        </authorList>
    </citation>
    <scope>IDENTIFICATION</scope>
</reference>
<reference evidence="2" key="1">
    <citation type="journal article" date="2018" name="PLoS ONE">
        <title>Chinook salmon (Oncorhynchus tshawytscha) genome and transcriptome.</title>
        <authorList>
            <person name="Christensen K.A."/>
            <person name="Leong J.S."/>
            <person name="Sakhrani D."/>
            <person name="Biagi C.A."/>
            <person name="Minkley D.R."/>
            <person name="Withler R.E."/>
            <person name="Rondeau E.B."/>
            <person name="Koop B.F."/>
            <person name="Devlin R.H."/>
        </authorList>
    </citation>
    <scope>NUCLEOTIDE SEQUENCE [LARGE SCALE GENOMIC DNA]</scope>
</reference>
<accession>A0AAZ3RY87</accession>
<reference evidence="1" key="2">
    <citation type="submission" date="2025-08" db="UniProtKB">
        <authorList>
            <consortium name="Ensembl"/>
        </authorList>
    </citation>
    <scope>IDENTIFICATION</scope>
</reference>
<protein>
    <submittedName>
        <fullName evidence="1">Uncharacterized protein</fullName>
    </submittedName>
</protein>
<organism evidence="1 2">
    <name type="scientific">Oncorhynchus tshawytscha</name>
    <name type="common">Chinook salmon</name>
    <name type="synonym">Salmo tshawytscha</name>
    <dbReference type="NCBI Taxonomy" id="74940"/>
    <lineage>
        <taxon>Eukaryota</taxon>
        <taxon>Metazoa</taxon>
        <taxon>Chordata</taxon>
        <taxon>Craniata</taxon>
        <taxon>Vertebrata</taxon>
        <taxon>Euteleostomi</taxon>
        <taxon>Actinopterygii</taxon>
        <taxon>Neopterygii</taxon>
        <taxon>Teleostei</taxon>
        <taxon>Protacanthopterygii</taxon>
        <taxon>Salmoniformes</taxon>
        <taxon>Salmonidae</taxon>
        <taxon>Salmoninae</taxon>
        <taxon>Oncorhynchus</taxon>
    </lineage>
</organism>
<evidence type="ECO:0000313" key="1">
    <source>
        <dbReference type="Ensembl" id="ENSOTSP00005146471.1"/>
    </source>
</evidence>
<keyword evidence="2" id="KW-1185">Reference proteome</keyword>
<dbReference type="AlphaFoldDB" id="A0AAZ3RY87"/>
<dbReference type="Proteomes" id="UP000694402">
    <property type="component" value="Unassembled WGS sequence"/>
</dbReference>
<dbReference type="Ensembl" id="ENSOTST00005166273.1">
    <property type="protein sequence ID" value="ENSOTSP00005146471.1"/>
    <property type="gene ID" value="ENSOTSG00005008559.2"/>
</dbReference>
<proteinExistence type="predicted"/>